<keyword evidence="2" id="KW-1185">Reference proteome</keyword>
<dbReference type="EMBL" id="CP010311">
    <property type="protein sequence ID" value="AJF06256.1"/>
    <property type="molecule type" value="Genomic_DNA"/>
</dbReference>
<evidence type="ECO:0000313" key="2">
    <source>
        <dbReference type="Proteomes" id="UP000035036"/>
    </source>
</evidence>
<evidence type="ECO:0008006" key="3">
    <source>
        <dbReference type="Google" id="ProtNLM"/>
    </source>
</evidence>
<protein>
    <recommendedName>
        <fullName evidence="3">ABC-type glycine betaine transport system substrate-binding domain-containing protein</fullName>
    </recommendedName>
</protein>
<gene>
    <name evidence="1" type="ORF">GSUB_06375</name>
</gene>
<organism evidence="1 2">
    <name type="scientific">Geoalkalibacter subterraneus</name>
    <dbReference type="NCBI Taxonomy" id="483547"/>
    <lineage>
        <taxon>Bacteria</taxon>
        <taxon>Pseudomonadati</taxon>
        <taxon>Thermodesulfobacteriota</taxon>
        <taxon>Desulfuromonadia</taxon>
        <taxon>Desulfuromonadales</taxon>
        <taxon>Geoalkalibacteraceae</taxon>
        <taxon>Geoalkalibacter</taxon>
    </lineage>
</organism>
<proteinExistence type="predicted"/>
<dbReference type="AlphaFoldDB" id="A0A0B5FRQ4"/>
<dbReference type="RefSeq" id="WP_040199811.1">
    <property type="nucleotide sequence ID" value="NZ_CP010311.1"/>
</dbReference>
<accession>A0A0B5FRQ4</accession>
<dbReference type="OrthoDB" id="5402008at2"/>
<evidence type="ECO:0000313" key="1">
    <source>
        <dbReference type="EMBL" id="AJF06256.1"/>
    </source>
</evidence>
<name>A0A0B5FRQ4_9BACT</name>
<dbReference type="KEGG" id="gsb:GSUB_06375"/>
<dbReference type="HOGENOM" id="CLU_1530420_0_0_7"/>
<sequence>MVSSFAAVKKQLPFLRHGLGLIPIWVLVTALFFPHPAQACYGPKLYVGVGSDSLDSVFYELVSLYVREKTGVETVRVELKGKSPLDALEDEEVDLVPVETPAAGFDVLIGVGDLIYLLSGPRPLHDLQFTTVAPALRKLGSLLTAEQLAGLRDRVQQGKPPAAEARRFLMSQRWI</sequence>
<dbReference type="Proteomes" id="UP000035036">
    <property type="component" value="Chromosome"/>
</dbReference>
<reference evidence="1 2" key="1">
    <citation type="journal article" date="2015" name="Genome Announc.">
        <title>Genomes of Geoalkalibacter ferrihydriticus Z-0531T and Geoalkalibacter subterraneus Red1T, Two Haloalkaliphilic Metal-Reducing Deltaproteobacteria.</title>
        <authorList>
            <person name="Badalamenti J.P."/>
            <person name="Krajmalnik-Brown R."/>
            <person name="Torres C.I."/>
            <person name="Bond D.R."/>
        </authorList>
    </citation>
    <scope>NUCLEOTIDE SEQUENCE [LARGE SCALE GENOMIC DNA]</scope>
    <source>
        <strain evidence="1 2">Red1</strain>
    </source>
</reference>
<dbReference type="STRING" id="483547.GSUB_06375"/>